<sequence>MTTLRLGDQEFACRDKVPVVRLMRFVKSFTSVSESMTIDQLSEMIDQFTEFANLLVQPEQRERFDAWLDEADMADLEQLVGQMGEVVQALAGRPKDGTAPAASSSSSISTKRSSRVVSFSQGTVREVPLSEVLPAASGTVPTTGAWQTFVSEAG</sequence>
<proteinExistence type="predicted"/>
<dbReference type="Proteomes" id="UP001500618">
    <property type="component" value="Unassembled WGS sequence"/>
</dbReference>
<feature type="region of interest" description="Disordered" evidence="1">
    <location>
        <begin position="90"/>
        <end position="116"/>
    </location>
</feature>
<reference evidence="2 3" key="1">
    <citation type="journal article" date="2019" name="Int. J. Syst. Evol. Microbiol.">
        <title>The Global Catalogue of Microorganisms (GCM) 10K type strain sequencing project: providing services to taxonomists for standard genome sequencing and annotation.</title>
        <authorList>
            <consortium name="The Broad Institute Genomics Platform"/>
            <consortium name="The Broad Institute Genome Sequencing Center for Infectious Disease"/>
            <person name="Wu L."/>
            <person name="Ma J."/>
        </authorList>
    </citation>
    <scope>NUCLEOTIDE SEQUENCE [LARGE SCALE GENOMIC DNA]</scope>
    <source>
        <strain evidence="2 3">JCM 14718</strain>
    </source>
</reference>
<feature type="compositionally biased region" description="Low complexity" evidence="1">
    <location>
        <begin position="103"/>
        <end position="116"/>
    </location>
</feature>
<gene>
    <name evidence="2" type="ORF">GCM10009765_71900</name>
</gene>
<evidence type="ECO:0000256" key="1">
    <source>
        <dbReference type="SAM" id="MobiDB-lite"/>
    </source>
</evidence>
<organism evidence="2 3">
    <name type="scientific">Fodinicola feengrottensis</name>
    <dbReference type="NCBI Taxonomy" id="435914"/>
    <lineage>
        <taxon>Bacteria</taxon>
        <taxon>Bacillati</taxon>
        <taxon>Actinomycetota</taxon>
        <taxon>Actinomycetes</taxon>
        <taxon>Mycobacteriales</taxon>
        <taxon>Fodinicola</taxon>
    </lineage>
</organism>
<dbReference type="RefSeq" id="WP_344314585.1">
    <property type="nucleotide sequence ID" value="NZ_BAAANY010000038.1"/>
</dbReference>
<comment type="caution">
    <text evidence="2">The sequence shown here is derived from an EMBL/GenBank/DDBJ whole genome shotgun (WGS) entry which is preliminary data.</text>
</comment>
<accession>A0ABN2IV40</accession>
<evidence type="ECO:0000313" key="2">
    <source>
        <dbReference type="EMBL" id="GAA1712430.1"/>
    </source>
</evidence>
<evidence type="ECO:0000313" key="3">
    <source>
        <dbReference type="Proteomes" id="UP001500618"/>
    </source>
</evidence>
<dbReference type="EMBL" id="BAAANY010000038">
    <property type="protein sequence ID" value="GAA1712430.1"/>
    <property type="molecule type" value="Genomic_DNA"/>
</dbReference>
<protein>
    <submittedName>
        <fullName evidence="2">Uncharacterized protein</fullName>
    </submittedName>
</protein>
<name>A0ABN2IV40_9ACTN</name>
<keyword evidence="3" id="KW-1185">Reference proteome</keyword>